<dbReference type="InterPro" id="IPR008571">
    <property type="entry name" value="HerA-like"/>
</dbReference>
<comment type="caution">
    <text evidence="2">The sequence shown here is derived from an EMBL/GenBank/DDBJ whole genome shotgun (WGS) entry which is preliminary data.</text>
</comment>
<dbReference type="InterPro" id="IPR027417">
    <property type="entry name" value="P-loop_NTPase"/>
</dbReference>
<dbReference type="RefSeq" id="WP_145330835.1">
    <property type="nucleotide sequence ID" value="NZ_VLKR01000043.1"/>
</dbReference>
<organism evidence="2 3">
    <name type="scientific">Sphingobacterium siyangense</name>
    <dbReference type="NCBI Taxonomy" id="459529"/>
    <lineage>
        <taxon>Bacteria</taxon>
        <taxon>Pseudomonadati</taxon>
        <taxon>Bacteroidota</taxon>
        <taxon>Sphingobacteriia</taxon>
        <taxon>Sphingobacteriales</taxon>
        <taxon>Sphingobacteriaceae</taxon>
        <taxon>Sphingobacterium</taxon>
    </lineage>
</organism>
<dbReference type="OrthoDB" id="9806951at2"/>
<evidence type="ECO:0000259" key="1">
    <source>
        <dbReference type="Pfam" id="PF01935"/>
    </source>
</evidence>
<dbReference type="EMBL" id="VLKR01000043">
    <property type="protein sequence ID" value="TWI15506.1"/>
    <property type="molecule type" value="Genomic_DNA"/>
</dbReference>
<protein>
    <recommendedName>
        <fullName evidence="1">Helicase HerA central domain-containing protein</fullName>
    </recommendedName>
</protein>
<feature type="domain" description="Helicase HerA central" evidence="1">
    <location>
        <begin position="141"/>
        <end position="338"/>
    </location>
</feature>
<accession>A0A562M6E9</accession>
<dbReference type="CDD" id="cd01127">
    <property type="entry name" value="TrwB_TraG_TraD_VirD4"/>
    <property type="match status" value="1"/>
</dbReference>
<name>A0A562M6E9_9SPHI</name>
<dbReference type="PANTHER" id="PTHR42957:SF1">
    <property type="entry name" value="HELICASE MJ1565-RELATED"/>
    <property type="match status" value="1"/>
</dbReference>
<proteinExistence type="predicted"/>
<dbReference type="PANTHER" id="PTHR42957">
    <property type="entry name" value="HELICASE MJ1565-RELATED"/>
    <property type="match status" value="1"/>
</dbReference>
<sequence>MNTLDSILKIGGVVSVKGRSVEIKVDTVKNASHLLYKGELLKNVSVGSYIKIAKGFTHLVGKIEGEYINENKFESSNTYYSEQGKIKRLLQISLIGFLEGGIFKQGIKELPLVDNEAYLLTQHEFNLVHKFVKDEEETFILGALAQEKGKSIELSIDRLLASHIGIFGNTGSGKSYTLAKLYHEILNKYKSEPAFQKNARFLLIDFNGEYMCPEEDKVDEVIISSEYKQVYRLSTGRDGSKNKYRLSNAVINDSQFWSLILHCTEKTQAPFISRALKNDFLDANMKTNEGFLKLIAVTIEHITTKVSQNQEKNLVFTFLEELAQFGLADKVNNFRAFYKDYRDNLQFNSNNKVFYYNTIYSNTTDFVPKIIQEKVKVLEPDITKFSIIHCIRLKIIFQFYYEIQNGFSNKEHIGPVMGRLDDRISDLEKVVDITDERDDNAILSIISLKDVNIQMRKILPMVICKQIYEQKKAKIDRDKYLNIIIDEAHNILSYNSERESESWKDYRLETFEEIIKEGRKFGVFLTIASQRPSDISGTIISQLHNYMLHRLINNKDIEAVEKTISYLDKVSFDSLPILPQGSCILAGISAQLPVVIEVGPIPDKNRPHNETMILTKHWRGEPYLSDA</sequence>
<dbReference type="Proteomes" id="UP000315908">
    <property type="component" value="Unassembled WGS sequence"/>
</dbReference>
<dbReference type="Gene3D" id="3.40.50.300">
    <property type="entry name" value="P-loop containing nucleotide triphosphate hydrolases"/>
    <property type="match status" value="2"/>
</dbReference>
<dbReference type="AlphaFoldDB" id="A0A562M6E9"/>
<reference evidence="2 3" key="1">
    <citation type="journal article" date="2015" name="Stand. Genomic Sci.">
        <title>Genomic Encyclopedia of Bacterial and Archaeal Type Strains, Phase III: the genomes of soil and plant-associated and newly described type strains.</title>
        <authorList>
            <person name="Whitman W.B."/>
            <person name="Woyke T."/>
            <person name="Klenk H.P."/>
            <person name="Zhou Y."/>
            <person name="Lilburn T.G."/>
            <person name="Beck B.J."/>
            <person name="De Vos P."/>
            <person name="Vandamme P."/>
            <person name="Eisen J.A."/>
            <person name="Garrity G."/>
            <person name="Hugenholtz P."/>
            <person name="Kyrpides N.C."/>
        </authorList>
    </citation>
    <scope>NUCLEOTIDE SEQUENCE [LARGE SCALE GENOMIC DNA]</scope>
    <source>
        <strain evidence="2 3">CGMCC 1.6855</strain>
    </source>
</reference>
<dbReference type="SUPFAM" id="SSF52540">
    <property type="entry name" value="P-loop containing nucleoside triphosphate hydrolases"/>
    <property type="match status" value="1"/>
</dbReference>
<dbReference type="Pfam" id="PF01935">
    <property type="entry name" value="DUF87"/>
    <property type="match status" value="1"/>
</dbReference>
<evidence type="ECO:0000313" key="2">
    <source>
        <dbReference type="EMBL" id="TWI15506.1"/>
    </source>
</evidence>
<dbReference type="InterPro" id="IPR002789">
    <property type="entry name" value="HerA_central"/>
</dbReference>
<evidence type="ECO:0000313" key="3">
    <source>
        <dbReference type="Proteomes" id="UP000315908"/>
    </source>
</evidence>
<gene>
    <name evidence="2" type="ORF">IQ31_05088</name>
</gene>